<feature type="transmembrane region" description="Helical" evidence="1">
    <location>
        <begin position="97"/>
        <end position="115"/>
    </location>
</feature>
<dbReference type="Proteomes" id="UP000680866">
    <property type="component" value="Chromosome"/>
</dbReference>
<gene>
    <name evidence="2" type="ORF">Prubr_27660</name>
</gene>
<accession>A0A810N2H8</accession>
<proteinExistence type="predicted"/>
<name>A0A810N2H8_9ACTN</name>
<dbReference type="KEGG" id="pry:Prubr_27660"/>
<keyword evidence="1" id="KW-0812">Transmembrane</keyword>
<reference evidence="2" key="1">
    <citation type="submission" date="2020-08" db="EMBL/GenBank/DDBJ databases">
        <title>Whole genome shotgun sequence of Polymorphospora rubra NBRC 101157.</title>
        <authorList>
            <person name="Komaki H."/>
            <person name="Tamura T."/>
        </authorList>
    </citation>
    <scope>NUCLEOTIDE SEQUENCE</scope>
    <source>
        <strain evidence="2">NBRC 101157</strain>
    </source>
</reference>
<evidence type="ECO:0000313" key="3">
    <source>
        <dbReference type="Proteomes" id="UP000680866"/>
    </source>
</evidence>
<dbReference type="AlphaFoldDB" id="A0A810N2H8"/>
<feature type="transmembrane region" description="Helical" evidence="1">
    <location>
        <begin position="24"/>
        <end position="40"/>
    </location>
</feature>
<evidence type="ECO:0000256" key="1">
    <source>
        <dbReference type="SAM" id="Phobius"/>
    </source>
</evidence>
<dbReference type="EMBL" id="AP023359">
    <property type="protein sequence ID" value="BCJ65745.1"/>
    <property type="molecule type" value="Genomic_DNA"/>
</dbReference>
<sequence length="129" mass="14144">MTAPETPRGRPAAAGPRGTGRRQLGGVLVVVSLFVLFFAFRSHSDINNYDPSAAPMCGDEVMTPRDTCWFAEGDGSYEGQKDEAAKQHRIDLWIRDIGFIASPALFVGGILLIVWGTRRVRAARQPVQE</sequence>
<organism evidence="2 3">
    <name type="scientific">Polymorphospora rubra</name>
    <dbReference type="NCBI Taxonomy" id="338584"/>
    <lineage>
        <taxon>Bacteria</taxon>
        <taxon>Bacillati</taxon>
        <taxon>Actinomycetota</taxon>
        <taxon>Actinomycetes</taxon>
        <taxon>Micromonosporales</taxon>
        <taxon>Micromonosporaceae</taxon>
        <taxon>Polymorphospora</taxon>
    </lineage>
</organism>
<keyword evidence="1" id="KW-1133">Transmembrane helix</keyword>
<evidence type="ECO:0000313" key="2">
    <source>
        <dbReference type="EMBL" id="BCJ65745.1"/>
    </source>
</evidence>
<keyword evidence="3" id="KW-1185">Reference proteome</keyword>
<keyword evidence="1" id="KW-0472">Membrane</keyword>
<protein>
    <submittedName>
        <fullName evidence="2">Uncharacterized protein</fullName>
    </submittedName>
</protein>